<dbReference type="Pfam" id="PF00990">
    <property type="entry name" value="GGDEF"/>
    <property type="match status" value="1"/>
</dbReference>
<dbReference type="SMART" id="SM00267">
    <property type="entry name" value="GGDEF"/>
    <property type="match status" value="1"/>
</dbReference>
<dbReference type="SUPFAM" id="SSF55785">
    <property type="entry name" value="PYP-like sensor domain (PAS domain)"/>
    <property type="match status" value="2"/>
</dbReference>
<dbReference type="PROSITE" id="PS50887">
    <property type="entry name" value="GGDEF"/>
    <property type="match status" value="1"/>
</dbReference>
<protein>
    <submittedName>
        <fullName evidence="2">PAS domain S-box-containing protein/diguanylate cyclase (GGDEF)-like protein</fullName>
    </submittedName>
</protein>
<organism evidence="2 3">
    <name type="scientific">Desulfobotulus alkaliphilus</name>
    <dbReference type="NCBI Taxonomy" id="622671"/>
    <lineage>
        <taxon>Bacteria</taxon>
        <taxon>Pseudomonadati</taxon>
        <taxon>Thermodesulfobacteriota</taxon>
        <taxon>Desulfobacteria</taxon>
        <taxon>Desulfobacterales</taxon>
        <taxon>Desulfobacteraceae</taxon>
        <taxon>Desulfobotulus</taxon>
    </lineage>
</organism>
<dbReference type="EMBL" id="VLLC01000016">
    <property type="protein sequence ID" value="TWI70749.1"/>
    <property type="molecule type" value="Genomic_DNA"/>
</dbReference>
<dbReference type="PANTHER" id="PTHR44757">
    <property type="entry name" value="DIGUANYLATE CYCLASE DGCP"/>
    <property type="match status" value="1"/>
</dbReference>
<dbReference type="CDD" id="cd00130">
    <property type="entry name" value="PAS"/>
    <property type="match status" value="1"/>
</dbReference>
<reference evidence="2 3" key="1">
    <citation type="submission" date="2019-07" db="EMBL/GenBank/DDBJ databases">
        <title>Genome sequencing of 100 strains of the haloalkaliphilic chemolithoautotrophic sulfur-oxidizing bacterium Thioalkalivibrio.</title>
        <authorList>
            <person name="Muyzer G."/>
        </authorList>
    </citation>
    <scope>NUCLEOTIDE SEQUENCE [LARGE SCALE GENOMIC DNA]</scope>
    <source>
        <strain evidence="2 3">ASO4-4</strain>
    </source>
</reference>
<dbReference type="InterPro" id="IPR052155">
    <property type="entry name" value="Biofilm_reg_signaling"/>
</dbReference>
<dbReference type="Proteomes" id="UP000318307">
    <property type="component" value="Unassembled WGS sequence"/>
</dbReference>
<feature type="domain" description="GGDEF" evidence="1">
    <location>
        <begin position="396"/>
        <end position="528"/>
    </location>
</feature>
<dbReference type="InterPro" id="IPR035965">
    <property type="entry name" value="PAS-like_dom_sf"/>
</dbReference>
<dbReference type="Pfam" id="PF08448">
    <property type="entry name" value="PAS_4"/>
    <property type="match status" value="1"/>
</dbReference>
<dbReference type="InterPro" id="IPR013656">
    <property type="entry name" value="PAS_4"/>
</dbReference>
<sequence>MYQRLLKIFILAQDPQLESILKKLRPLEQFSHEIICQPHANGARLADCSVIILDSFTSNSSFIKKIHSEKNKDSFLIGCFTTENLNMLAEVHDILDQVWVRPFAEEKILSSFKKIMNGIKESEDASLTQRYLDTLIDSLPDLIWFKDARGSHLKVNNSFCKAVNKTKKQIQDRGHYYIWDIEPEEYAKGEYVCLESEEIVLNKKETCLFDETVKCQDELRKFKTYKSPIFDKDGRVIGTVGFAHDITDLQNLMIELKILMESLPFAVMVADRDKIITLINQKFMELFSLDQRDLAGSRIDSFIDESRKFTRSKKWIIEQEEENTLMLSQDTVLKIHNEPLLDIFGILAGYIYLFVDITLEHSHKNRLLMDANTDHLTGLNNRRSLQDFMRKTPCQHSTALLLADLDNFKEVNDQFGHDEGDRILVAFSTLLQQIFHADNLFRLGGDEFAIVLPDMKKNEAPCQYAEKILTGFDSVLLKQFPHTRVSVSIGIAIDVDDSENFGELFRRADMALYEAKNAGKSAFRFWSHHGADP</sequence>
<accession>A0A562RNX6</accession>
<dbReference type="CDD" id="cd01949">
    <property type="entry name" value="GGDEF"/>
    <property type="match status" value="1"/>
</dbReference>
<dbReference type="InterPro" id="IPR000160">
    <property type="entry name" value="GGDEF_dom"/>
</dbReference>
<dbReference type="SUPFAM" id="SSF55073">
    <property type="entry name" value="Nucleotide cyclase"/>
    <property type="match status" value="1"/>
</dbReference>
<gene>
    <name evidence="2" type="ORF">LZ24_02169</name>
</gene>
<dbReference type="AlphaFoldDB" id="A0A562RNX6"/>
<dbReference type="Gene3D" id="3.30.450.20">
    <property type="entry name" value="PAS domain"/>
    <property type="match status" value="2"/>
</dbReference>
<dbReference type="InterPro" id="IPR029787">
    <property type="entry name" value="Nucleotide_cyclase"/>
</dbReference>
<dbReference type="SMART" id="SM00091">
    <property type="entry name" value="PAS"/>
    <property type="match status" value="2"/>
</dbReference>
<dbReference type="RefSeq" id="WP_144685293.1">
    <property type="nucleotide sequence ID" value="NZ_VLLC01000016.1"/>
</dbReference>
<dbReference type="Gene3D" id="3.30.70.270">
    <property type="match status" value="1"/>
</dbReference>
<proteinExistence type="predicted"/>
<dbReference type="OrthoDB" id="9812260at2"/>
<keyword evidence="3" id="KW-1185">Reference proteome</keyword>
<dbReference type="InterPro" id="IPR000014">
    <property type="entry name" value="PAS"/>
</dbReference>
<dbReference type="InterPro" id="IPR043128">
    <property type="entry name" value="Rev_trsase/Diguanyl_cyclase"/>
</dbReference>
<dbReference type="NCBIfam" id="TIGR00254">
    <property type="entry name" value="GGDEF"/>
    <property type="match status" value="1"/>
</dbReference>
<comment type="caution">
    <text evidence="2">The sequence shown here is derived from an EMBL/GenBank/DDBJ whole genome shotgun (WGS) entry which is preliminary data.</text>
</comment>
<evidence type="ECO:0000313" key="2">
    <source>
        <dbReference type="EMBL" id="TWI70749.1"/>
    </source>
</evidence>
<dbReference type="PANTHER" id="PTHR44757:SF2">
    <property type="entry name" value="BIOFILM ARCHITECTURE MAINTENANCE PROTEIN MBAA"/>
    <property type="match status" value="1"/>
</dbReference>
<dbReference type="Pfam" id="PF13188">
    <property type="entry name" value="PAS_8"/>
    <property type="match status" value="1"/>
</dbReference>
<dbReference type="NCBIfam" id="TIGR00229">
    <property type="entry name" value="sensory_box"/>
    <property type="match status" value="1"/>
</dbReference>
<evidence type="ECO:0000259" key="1">
    <source>
        <dbReference type="PROSITE" id="PS50887"/>
    </source>
</evidence>
<evidence type="ECO:0000313" key="3">
    <source>
        <dbReference type="Proteomes" id="UP000318307"/>
    </source>
</evidence>
<name>A0A562RNX6_9BACT</name>